<organism evidence="2 3">
    <name type="scientific">Paractinoplanes rishiriensis</name>
    <dbReference type="NCBI Taxonomy" id="1050105"/>
    <lineage>
        <taxon>Bacteria</taxon>
        <taxon>Bacillati</taxon>
        <taxon>Actinomycetota</taxon>
        <taxon>Actinomycetes</taxon>
        <taxon>Micromonosporales</taxon>
        <taxon>Micromonosporaceae</taxon>
        <taxon>Paractinoplanes</taxon>
    </lineage>
</organism>
<sequence length="85" mass="8940">MCGPGSAGGPARRRWAGANAASSRLGTAGRARTNPDAILISEALSQRETEVLQGVVSREGRVVGEQRQAEGRLVRRSRAVGRRSG</sequence>
<evidence type="ECO:0000256" key="1">
    <source>
        <dbReference type="SAM" id="MobiDB-lite"/>
    </source>
</evidence>
<accession>A0A919K2Q4</accession>
<evidence type="ECO:0000313" key="2">
    <source>
        <dbReference type="EMBL" id="GIE97782.1"/>
    </source>
</evidence>
<name>A0A919K2Q4_9ACTN</name>
<comment type="caution">
    <text evidence="2">The sequence shown here is derived from an EMBL/GenBank/DDBJ whole genome shotgun (WGS) entry which is preliminary data.</text>
</comment>
<dbReference type="Proteomes" id="UP000636960">
    <property type="component" value="Unassembled WGS sequence"/>
</dbReference>
<keyword evidence="3" id="KW-1185">Reference proteome</keyword>
<proteinExistence type="predicted"/>
<feature type="region of interest" description="Disordered" evidence="1">
    <location>
        <begin position="1"/>
        <end position="31"/>
    </location>
</feature>
<protein>
    <submittedName>
        <fullName evidence="2">Uncharacterized protein</fullName>
    </submittedName>
</protein>
<dbReference type="AlphaFoldDB" id="A0A919K2Q4"/>
<reference evidence="2" key="1">
    <citation type="submission" date="2021-01" db="EMBL/GenBank/DDBJ databases">
        <title>Whole genome shotgun sequence of Actinoplanes rishiriensis NBRC 108556.</title>
        <authorList>
            <person name="Komaki H."/>
            <person name="Tamura T."/>
        </authorList>
    </citation>
    <scope>NUCLEOTIDE SEQUENCE</scope>
    <source>
        <strain evidence="2">NBRC 108556</strain>
    </source>
</reference>
<gene>
    <name evidence="2" type="ORF">Ari01nite_52470</name>
</gene>
<evidence type="ECO:0000313" key="3">
    <source>
        <dbReference type="Proteomes" id="UP000636960"/>
    </source>
</evidence>
<dbReference type="EMBL" id="BOMV01000058">
    <property type="protein sequence ID" value="GIE97782.1"/>
    <property type="molecule type" value="Genomic_DNA"/>
</dbReference>